<protein>
    <recommendedName>
        <fullName evidence="3 8">Malonyl-[acyl-carrier protein] O-methyltransferase</fullName>
        <shortName evidence="8">Malonyl-ACP O-methyltransferase</shortName>
        <ecNumber evidence="3 8">2.1.1.197</ecNumber>
    </recommendedName>
    <alternativeName>
        <fullName evidence="8">Biotin synthesis protein BioC</fullName>
    </alternativeName>
</protein>
<dbReference type="InterPro" id="IPR029063">
    <property type="entry name" value="SAM-dependent_MTases_sf"/>
</dbReference>
<evidence type="ECO:0000256" key="8">
    <source>
        <dbReference type="HAMAP-Rule" id="MF_00835"/>
    </source>
</evidence>
<evidence type="ECO:0000256" key="1">
    <source>
        <dbReference type="ARBA" id="ARBA00000852"/>
    </source>
</evidence>
<comment type="similarity">
    <text evidence="8">Belongs to the methyltransferase superfamily.</text>
</comment>
<dbReference type="Gene3D" id="3.40.50.150">
    <property type="entry name" value="Vaccinia Virus protein VP39"/>
    <property type="match status" value="1"/>
</dbReference>
<comment type="catalytic activity">
    <reaction evidence="1 8">
        <text>malonyl-[ACP] + S-adenosyl-L-methionine = malonyl-[ACP] methyl ester + S-adenosyl-L-homocysteine</text>
        <dbReference type="Rhea" id="RHEA:17105"/>
        <dbReference type="Rhea" id="RHEA-COMP:9623"/>
        <dbReference type="Rhea" id="RHEA-COMP:9954"/>
        <dbReference type="ChEBI" id="CHEBI:57856"/>
        <dbReference type="ChEBI" id="CHEBI:59789"/>
        <dbReference type="ChEBI" id="CHEBI:78449"/>
        <dbReference type="ChEBI" id="CHEBI:78845"/>
        <dbReference type="EC" id="2.1.1.197"/>
    </reaction>
</comment>
<evidence type="ECO:0000259" key="9">
    <source>
        <dbReference type="Pfam" id="PF08241"/>
    </source>
</evidence>
<organism evidence="10 11">
    <name type="scientific">Chimaeribacter arupi</name>
    <dbReference type="NCBI Taxonomy" id="2060066"/>
    <lineage>
        <taxon>Bacteria</taxon>
        <taxon>Pseudomonadati</taxon>
        <taxon>Pseudomonadota</taxon>
        <taxon>Gammaproteobacteria</taxon>
        <taxon>Enterobacterales</taxon>
        <taxon>Yersiniaceae</taxon>
        <taxon>Chimaeribacter</taxon>
    </lineage>
</organism>
<name>A0A2N5EMB3_9GAMM</name>
<keyword evidence="11" id="KW-1185">Reference proteome</keyword>
<evidence type="ECO:0000313" key="10">
    <source>
        <dbReference type="EMBL" id="PLR48935.1"/>
    </source>
</evidence>
<dbReference type="AlphaFoldDB" id="A0A2N5EMB3"/>
<dbReference type="UniPathway" id="UPA00078"/>
<dbReference type="GO" id="GO:0009102">
    <property type="term" value="P:biotin biosynthetic process"/>
    <property type="evidence" value="ECO:0007669"/>
    <property type="project" value="UniProtKB-UniRule"/>
</dbReference>
<comment type="pathway">
    <text evidence="2 8">Cofactor biosynthesis; biotin biosynthesis.</text>
</comment>
<keyword evidence="4 8" id="KW-0489">Methyltransferase</keyword>
<dbReference type="Pfam" id="PF08241">
    <property type="entry name" value="Methyltransf_11"/>
    <property type="match status" value="1"/>
</dbReference>
<reference evidence="10 11" key="1">
    <citation type="submission" date="2017-12" db="EMBL/GenBank/DDBJ databases">
        <title>Characterization of six clinical isolates of Enterochimera gen. nov., a novel genus of the Yersiniaciae family and the three species Enterochimera arupensis sp. nov., Enterochimera coloradensis sp. nov, and Enterochimera californica sp. nov.</title>
        <authorList>
            <person name="Rossi A."/>
            <person name="Fisher M."/>
        </authorList>
    </citation>
    <scope>NUCLEOTIDE SEQUENCE [LARGE SCALE GENOMIC DNA]</scope>
    <source>
        <strain evidence="10 11">2016Iso1</strain>
    </source>
</reference>
<dbReference type="PANTHER" id="PTHR43464">
    <property type="entry name" value="METHYLTRANSFERASE"/>
    <property type="match status" value="1"/>
</dbReference>
<dbReference type="GO" id="GO:0102130">
    <property type="term" value="F:malonyl-CoA methyltransferase activity"/>
    <property type="evidence" value="ECO:0007669"/>
    <property type="project" value="UniProtKB-EC"/>
</dbReference>
<sequence length="268" mass="29322">MISRPFWRHCMLSVADHPTTVDKRAVAAAFSRAAHHYDEAAALQRRVGERLMALAAVPAGATVLDAGCGTGHFSRRWRDAGHPVVALDLAEGMVQQAQALASADRYLTGDIEALPLPDAAVDAVFSSLVVQWCDALPQVLAELYRVTRPGGVIMFSTLAAGSLSELAEAWQQIDGHGHVNRFLTKEQIAAACAPYRHELGFGHERERFADVRALMRSLKGIGATHLHQGRAPGLTGRRRLDRLEQAFPRRDGQCPLSYHVAYGVIYRD</sequence>
<proteinExistence type="inferred from homology"/>
<dbReference type="InterPro" id="IPR011814">
    <property type="entry name" value="BioC"/>
</dbReference>
<dbReference type="GO" id="GO:0032259">
    <property type="term" value="P:methylation"/>
    <property type="evidence" value="ECO:0007669"/>
    <property type="project" value="UniProtKB-KW"/>
</dbReference>
<dbReference type="OrthoDB" id="9760689at2"/>
<dbReference type="InterPro" id="IPR013216">
    <property type="entry name" value="Methyltransf_11"/>
</dbReference>
<feature type="domain" description="Methyltransferase type 11" evidence="9">
    <location>
        <begin position="64"/>
        <end position="155"/>
    </location>
</feature>
<dbReference type="GO" id="GO:0008757">
    <property type="term" value="F:S-adenosylmethionine-dependent methyltransferase activity"/>
    <property type="evidence" value="ECO:0007669"/>
    <property type="project" value="InterPro"/>
</dbReference>
<keyword evidence="7 8" id="KW-0093">Biotin biosynthesis</keyword>
<dbReference type="EC" id="2.1.1.197" evidence="3 8"/>
<comment type="caution">
    <text evidence="10">The sequence shown here is derived from an EMBL/GenBank/DDBJ whole genome shotgun (WGS) entry which is preliminary data.</text>
</comment>
<evidence type="ECO:0000256" key="3">
    <source>
        <dbReference type="ARBA" id="ARBA00012327"/>
    </source>
</evidence>
<evidence type="ECO:0000256" key="6">
    <source>
        <dbReference type="ARBA" id="ARBA00022691"/>
    </source>
</evidence>
<evidence type="ECO:0000256" key="2">
    <source>
        <dbReference type="ARBA" id="ARBA00004746"/>
    </source>
</evidence>
<dbReference type="GO" id="GO:0010340">
    <property type="term" value="F:carboxyl-O-methyltransferase activity"/>
    <property type="evidence" value="ECO:0007669"/>
    <property type="project" value="UniProtKB-UniRule"/>
</dbReference>
<evidence type="ECO:0000256" key="5">
    <source>
        <dbReference type="ARBA" id="ARBA00022679"/>
    </source>
</evidence>
<dbReference type="PANTHER" id="PTHR43464:SF94">
    <property type="entry name" value="MALONYL-[ACYL-CARRIER PROTEIN] O-METHYLTRANSFERASE"/>
    <property type="match status" value="1"/>
</dbReference>
<keyword evidence="6 8" id="KW-0949">S-adenosyl-L-methionine</keyword>
<evidence type="ECO:0000313" key="11">
    <source>
        <dbReference type="Proteomes" id="UP000234626"/>
    </source>
</evidence>
<gene>
    <name evidence="8 10" type="primary">bioC</name>
    <name evidence="10" type="ORF">CYR34_12395</name>
</gene>
<dbReference type="Proteomes" id="UP000234626">
    <property type="component" value="Unassembled WGS sequence"/>
</dbReference>
<keyword evidence="5 8" id="KW-0808">Transferase</keyword>
<dbReference type="NCBIfam" id="TIGR02072">
    <property type="entry name" value="BioC"/>
    <property type="match status" value="1"/>
</dbReference>
<comment type="function">
    <text evidence="8">Converts the free carboxyl group of a malonyl-thioester to its methyl ester by transfer of a methyl group from S-adenosyl-L-methionine (SAM). It allows to synthesize pimeloyl-ACP via the fatty acid synthetic pathway.</text>
</comment>
<dbReference type="HAMAP" id="MF_00835">
    <property type="entry name" value="BioC"/>
    <property type="match status" value="1"/>
</dbReference>
<accession>A0A2N5EMB3</accession>
<evidence type="ECO:0000256" key="7">
    <source>
        <dbReference type="ARBA" id="ARBA00022756"/>
    </source>
</evidence>
<dbReference type="EMBL" id="PJZK01000011">
    <property type="protein sequence ID" value="PLR48935.1"/>
    <property type="molecule type" value="Genomic_DNA"/>
</dbReference>
<dbReference type="SUPFAM" id="SSF53335">
    <property type="entry name" value="S-adenosyl-L-methionine-dependent methyltransferases"/>
    <property type="match status" value="1"/>
</dbReference>
<dbReference type="CDD" id="cd02440">
    <property type="entry name" value="AdoMet_MTases"/>
    <property type="match status" value="1"/>
</dbReference>
<evidence type="ECO:0000256" key="4">
    <source>
        <dbReference type="ARBA" id="ARBA00022603"/>
    </source>
</evidence>